<evidence type="ECO:0000256" key="1">
    <source>
        <dbReference type="ARBA" id="ARBA00022679"/>
    </source>
</evidence>
<evidence type="ECO:0000259" key="3">
    <source>
        <dbReference type="PROSITE" id="PS51186"/>
    </source>
</evidence>
<dbReference type="PROSITE" id="PS51186">
    <property type="entry name" value="GNAT"/>
    <property type="match status" value="1"/>
</dbReference>
<keyword evidence="1 4" id="KW-0808">Transferase</keyword>
<dbReference type="InterPro" id="IPR016181">
    <property type="entry name" value="Acyl_CoA_acyltransferase"/>
</dbReference>
<dbReference type="PANTHER" id="PTHR43877">
    <property type="entry name" value="AMINOALKYLPHOSPHONATE N-ACETYLTRANSFERASE-RELATED-RELATED"/>
    <property type="match status" value="1"/>
</dbReference>
<name>A0A261U3S7_9BORD</name>
<dbReference type="SUPFAM" id="SSF55729">
    <property type="entry name" value="Acyl-CoA N-acyltransferases (Nat)"/>
    <property type="match status" value="1"/>
</dbReference>
<gene>
    <name evidence="4" type="ORF">CAL20_11870</name>
</gene>
<dbReference type="EMBL" id="NEVQ01000013">
    <property type="protein sequence ID" value="OZI56137.1"/>
    <property type="molecule type" value="Genomic_DNA"/>
</dbReference>
<comment type="caution">
    <text evidence="4">The sequence shown here is derived from an EMBL/GenBank/DDBJ whole genome shotgun (WGS) entry which is preliminary data.</text>
</comment>
<dbReference type="Pfam" id="PF00583">
    <property type="entry name" value="Acetyltransf_1"/>
    <property type="match status" value="1"/>
</dbReference>
<keyword evidence="5" id="KW-1185">Reference proteome</keyword>
<dbReference type="RefSeq" id="WP_094837960.1">
    <property type="nucleotide sequence ID" value="NZ_NEVQ01000013.1"/>
</dbReference>
<accession>A0A261U3S7</accession>
<proteinExistence type="predicted"/>
<evidence type="ECO:0000313" key="4">
    <source>
        <dbReference type="EMBL" id="OZI56137.1"/>
    </source>
</evidence>
<keyword evidence="2" id="KW-0012">Acyltransferase</keyword>
<reference evidence="4 5" key="1">
    <citation type="submission" date="2017-05" db="EMBL/GenBank/DDBJ databases">
        <title>Complete and WGS of Bordetella genogroups.</title>
        <authorList>
            <person name="Spilker T."/>
            <person name="LiPuma J."/>
        </authorList>
    </citation>
    <scope>NUCLEOTIDE SEQUENCE [LARGE SCALE GENOMIC DNA]</scope>
    <source>
        <strain evidence="4 5">AU9919</strain>
    </source>
</reference>
<protein>
    <submittedName>
        <fullName evidence="4">GNAT family N-acetyltransferase</fullName>
    </submittedName>
</protein>
<organism evidence="4 5">
    <name type="scientific">Bordetella genomosp. 4</name>
    <dbReference type="NCBI Taxonomy" id="463044"/>
    <lineage>
        <taxon>Bacteria</taxon>
        <taxon>Pseudomonadati</taxon>
        <taxon>Pseudomonadota</taxon>
        <taxon>Betaproteobacteria</taxon>
        <taxon>Burkholderiales</taxon>
        <taxon>Alcaligenaceae</taxon>
        <taxon>Bordetella</taxon>
    </lineage>
</organism>
<dbReference type="CDD" id="cd04301">
    <property type="entry name" value="NAT_SF"/>
    <property type="match status" value="1"/>
</dbReference>
<dbReference type="Proteomes" id="UP000216885">
    <property type="component" value="Unassembled WGS sequence"/>
</dbReference>
<sequence>MSQPAPLQFRRAGRADLDAIIALLADDVLGSQREDASFPAAPCYVRAFEAIDRDPNQYLAVAERGGAVVGCLQLSFIPGLSRRGLWRGQIESVRVASDERGAGTGRALFEWAIEQCRAHGCGMVQLTTDKARADARRFYESLGFVATHEGMKLELAI</sequence>
<feature type="domain" description="N-acetyltransferase" evidence="3">
    <location>
        <begin position="7"/>
        <end position="157"/>
    </location>
</feature>
<dbReference type="PANTHER" id="PTHR43877:SF2">
    <property type="entry name" value="AMINOALKYLPHOSPHONATE N-ACETYLTRANSFERASE-RELATED"/>
    <property type="match status" value="1"/>
</dbReference>
<dbReference type="InterPro" id="IPR050832">
    <property type="entry name" value="Bact_Acetyltransf"/>
</dbReference>
<dbReference type="AlphaFoldDB" id="A0A261U3S7"/>
<evidence type="ECO:0000256" key="2">
    <source>
        <dbReference type="ARBA" id="ARBA00023315"/>
    </source>
</evidence>
<evidence type="ECO:0000313" key="5">
    <source>
        <dbReference type="Proteomes" id="UP000216885"/>
    </source>
</evidence>
<dbReference type="InterPro" id="IPR000182">
    <property type="entry name" value="GNAT_dom"/>
</dbReference>
<dbReference type="Gene3D" id="3.40.630.30">
    <property type="match status" value="1"/>
</dbReference>
<dbReference type="GO" id="GO:0016747">
    <property type="term" value="F:acyltransferase activity, transferring groups other than amino-acyl groups"/>
    <property type="evidence" value="ECO:0007669"/>
    <property type="project" value="InterPro"/>
</dbReference>